<dbReference type="GO" id="GO:0008270">
    <property type="term" value="F:zinc ion binding"/>
    <property type="evidence" value="ECO:0007669"/>
    <property type="project" value="UniProtKB-KW"/>
</dbReference>
<dbReference type="EMBL" id="JAUHHV010000006">
    <property type="protein sequence ID" value="KAK1421178.1"/>
    <property type="molecule type" value="Genomic_DNA"/>
</dbReference>
<dbReference type="Proteomes" id="UP001229421">
    <property type="component" value="Unassembled WGS sequence"/>
</dbReference>
<keyword evidence="1" id="KW-0863">Zinc-finger</keyword>
<feature type="transmembrane region" description="Helical" evidence="2">
    <location>
        <begin position="26"/>
        <end position="48"/>
    </location>
</feature>
<dbReference type="Gene3D" id="3.30.40.10">
    <property type="entry name" value="Zinc/RING finger domain, C3HC4 (zinc finger)"/>
    <property type="match status" value="1"/>
</dbReference>
<dbReference type="SUPFAM" id="SSF57850">
    <property type="entry name" value="RING/U-box"/>
    <property type="match status" value="1"/>
</dbReference>
<evidence type="ECO:0000256" key="2">
    <source>
        <dbReference type="SAM" id="Phobius"/>
    </source>
</evidence>
<organism evidence="4 5">
    <name type="scientific">Tagetes erecta</name>
    <name type="common">African marigold</name>
    <dbReference type="NCBI Taxonomy" id="13708"/>
    <lineage>
        <taxon>Eukaryota</taxon>
        <taxon>Viridiplantae</taxon>
        <taxon>Streptophyta</taxon>
        <taxon>Embryophyta</taxon>
        <taxon>Tracheophyta</taxon>
        <taxon>Spermatophyta</taxon>
        <taxon>Magnoliopsida</taxon>
        <taxon>eudicotyledons</taxon>
        <taxon>Gunneridae</taxon>
        <taxon>Pentapetalae</taxon>
        <taxon>asterids</taxon>
        <taxon>campanulids</taxon>
        <taxon>Asterales</taxon>
        <taxon>Asteraceae</taxon>
        <taxon>Asteroideae</taxon>
        <taxon>Heliantheae alliance</taxon>
        <taxon>Tageteae</taxon>
        <taxon>Tagetes</taxon>
    </lineage>
</organism>
<accession>A0AAD8KGH9</accession>
<keyword evidence="2" id="KW-1133">Transmembrane helix</keyword>
<dbReference type="PANTHER" id="PTHR46719">
    <property type="entry name" value="TRANSCRIPTION FACTOR C2H2 FAMILY-RELATED"/>
    <property type="match status" value="1"/>
</dbReference>
<keyword evidence="1" id="KW-0479">Metal-binding</keyword>
<keyword evidence="5" id="KW-1185">Reference proteome</keyword>
<dbReference type="InterPro" id="IPR013083">
    <property type="entry name" value="Znf_RING/FYVE/PHD"/>
</dbReference>
<dbReference type="SMART" id="SM00184">
    <property type="entry name" value="RING"/>
    <property type="match status" value="1"/>
</dbReference>
<keyword evidence="2" id="KW-0472">Membrane</keyword>
<evidence type="ECO:0000256" key="1">
    <source>
        <dbReference type="PROSITE-ProRule" id="PRU00175"/>
    </source>
</evidence>
<dbReference type="PANTHER" id="PTHR46719:SF24">
    <property type="entry name" value="ZINC FINGER, RING_FYVE_PHD-TYPE-RELATED"/>
    <property type="match status" value="1"/>
</dbReference>
<keyword evidence="2" id="KW-0812">Transmembrane</keyword>
<dbReference type="InterPro" id="IPR001841">
    <property type="entry name" value="Znf_RING"/>
</dbReference>
<proteinExistence type="predicted"/>
<dbReference type="AlphaFoldDB" id="A0AAD8KGH9"/>
<name>A0AAD8KGH9_TARER</name>
<evidence type="ECO:0000313" key="4">
    <source>
        <dbReference type="EMBL" id="KAK1421178.1"/>
    </source>
</evidence>
<dbReference type="Pfam" id="PF13639">
    <property type="entry name" value="zf-RING_2"/>
    <property type="match status" value="1"/>
</dbReference>
<dbReference type="PROSITE" id="PS50089">
    <property type="entry name" value="ZF_RING_2"/>
    <property type="match status" value="1"/>
</dbReference>
<gene>
    <name evidence="4" type="ORF">QVD17_23326</name>
</gene>
<keyword evidence="1" id="KW-0862">Zinc</keyword>
<evidence type="ECO:0000313" key="5">
    <source>
        <dbReference type="Proteomes" id="UP001229421"/>
    </source>
</evidence>
<feature type="domain" description="RING-type" evidence="3">
    <location>
        <begin position="104"/>
        <end position="146"/>
    </location>
</feature>
<protein>
    <recommendedName>
        <fullName evidence="3">RING-type domain-containing protein</fullName>
    </recommendedName>
</protein>
<evidence type="ECO:0000259" key="3">
    <source>
        <dbReference type="PROSITE" id="PS50089"/>
    </source>
</evidence>
<reference evidence="4" key="1">
    <citation type="journal article" date="2023" name="bioRxiv">
        <title>Improved chromosome-level genome assembly for marigold (Tagetes erecta).</title>
        <authorList>
            <person name="Jiang F."/>
            <person name="Yuan L."/>
            <person name="Wang S."/>
            <person name="Wang H."/>
            <person name="Xu D."/>
            <person name="Wang A."/>
            <person name="Fan W."/>
        </authorList>
    </citation>
    <scope>NUCLEOTIDE SEQUENCE</scope>
    <source>
        <strain evidence="4">WSJ</strain>
        <tissue evidence="4">Leaf</tissue>
    </source>
</reference>
<comment type="caution">
    <text evidence="4">The sequence shown here is derived from an EMBL/GenBank/DDBJ whole genome shotgun (WGS) entry which is preliminary data.</text>
</comment>
<dbReference type="InterPro" id="IPR045899">
    <property type="entry name" value="ATL71-like"/>
</dbReference>
<sequence>MKITIHADEPSSSTTVEPPYNTDRRVAYDVVFALIILLFILILIYATYMCNRIKDSESPPPPPTTIDSDTDNESVILSTNLEDDILSTFPTIVYSNAVTCDSRCIICLTDYDTMDVLRLLPECGHIFHVGCVDTWLKLHPTCPVCRKPPVPESTSELS</sequence>